<evidence type="ECO:0000313" key="2">
    <source>
        <dbReference type="Proteomes" id="UP001162131"/>
    </source>
</evidence>
<proteinExistence type="predicted"/>
<protein>
    <recommendedName>
        <fullName evidence="3">F-box domain-containing protein</fullName>
    </recommendedName>
</protein>
<sequence>MKALENYNILGIILSYLDPLEMFSSIQLVNHAFNHVSKTHRLIEKSFSNMLADIFWVETPLENPGIKIFAGLCNKFYKGNRVIWRLKQCSFCGRFIKVSKYPKSNAFMMQITADEEIPHKTHKRIRLWAHGSSFTLFVGKMKNHRCMNIKWESCPVTENSQDCSEWFYKTASYRYTYRITTWQYRMKDIAYNYPEKCLKKFLWFKAYCEKEYNQSLFSNFQLWTDKESKYTTVHIGEYISLTYCQINWADEFWDILNEKCYEFDKTIDEYSINGRKKLSFLIIKFIQYLIKAGIFVRAEENFGRVSINEESCENIESFHFAKYRHNFVITMAKDLEGQRGYPMVL</sequence>
<keyword evidence="2" id="KW-1185">Reference proteome</keyword>
<dbReference type="EMBL" id="CAJZBQ010000053">
    <property type="protein sequence ID" value="CAG9332056.1"/>
    <property type="molecule type" value="Genomic_DNA"/>
</dbReference>
<gene>
    <name evidence="1" type="ORF">BSTOLATCC_MIC54110</name>
</gene>
<organism evidence="1 2">
    <name type="scientific">Blepharisma stoltei</name>
    <dbReference type="NCBI Taxonomy" id="1481888"/>
    <lineage>
        <taxon>Eukaryota</taxon>
        <taxon>Sar</taxon>
        <taxon>Alveolata</taxon>
        <taxon>Ciliophora</taxon>
        <taxon>Postciliodesmatophora</taxon>
        <taxon>Heterotrichea</taxon>
        <taxon>Heterotrichida</taxon>
        <taxon>Blepharismidae</taxon>
        <taxon>Blepharisma</taxon>
    </lineage>
</organism>
<evidence type="ECO:0008006" key="3">
    <source>
        <dbReference type="Google" id="ProtNLM"/>
    </source>
</evidence>
<name>A0AAU9JZ03_9CILI</name>
<accession>A0AAU9JZ03</accession>
<dbReference type="Proteomes" id="UP001162131">
    <property type="component" value="Unassembled WGS sequence"/>
</dbReference>
<reference evidence="1" key="1">
    <citation type="submission" date="2021-09" db="EMBL/GenBank/DDBJ databases">
        <authorList>
            <consortium name="AG Swart"/>
            <person name="Singh M."/>
            <person name="Singh A."/>
            <person name="Seah K."/>
            <person name="Emmerich C."/>
        </authorList>
    </citation>
    <scope>NUCLEOTIDE SEQUENCE</scope>
    <source>
        <strain evidence="1">ATCC30299</strain>
    </source>
</reference>
<comment type="caution">
    <text evidence="1">The sequence shown here is derived from an EMBL/GenBank/DDBJ whole genome shotgun (WGS) entry which is preliminary data.</text>
</comment>
<evidence type="ECO:0000313" key="1">
    <source>
        <dbReference type="EMBL" id="CAG9332056.1"/>
    </source>
</evidence>
<dbReference type="AlphaFoldDB" id="A0AAU9JZ03"/>